<dbReference type="EMBL" id="CP029480">
    <property type="protein sequence ID" value="AWV96715.1"/>
    <property type="molecule type" value="Genomic_DNA"/>
</dbReference>
<name>A0A2Z4G6E3_9BACT</name>
<keyword evidence="2" id="KW-1185">Reference proteome</keyword>
<dbReference type="KEGG" id="als:DJ013_00310"/>
<dbReference type="Proteomes" id="UP000249873">
    <property type="component" value="Chromosome"/>
</dbReference>
<organism evidence="1 2">
    <name type="scientific">Arcticibacterium luteifluviistationis</name>
    <dbReference type="NCBI Taxonomy" id="1784714"/>
    <lineage>
        <taxon>Bacteria</taxon>
        <taxon>Pseudomonadati</taxon>
        <taxon>Bacteroidota</taxon>
        <taxon>Cytophagia</taxon>
        <taxon>Cytophagales</taxon>
        <taxon>Leadbetterellaceae</taxon>
        <taxon>Arcticibacterium</taxon>
    </lineage>
</organism>
<gene>
    <name evidence="1" type="ORF">DJ013_00310</name>
</gene>
<reference evidence="1 2" key="1">
    <citation type="submission" date="2018-05" db="EMBL/GenBank/DDBJ databases">
        <title>Complete genome sequence of Arcticibacterium luteifluviistationis SM1504T, a cytophagaceae bacterium isolated from Arctic surface seawater.</title>
        <authorList>
            <person name="Li Y."/>
            <person name="Qin Q.-L."/>
        </authorList>
    </citation>
    <scope>NUCLEOTIDE SEQUENCE [LARGE SCALE GENOMIC DNA]</scope>
    <source>
        <strain evidence="1 2">SM1504</strain>
    </source>
</reference>
<dbReference type="RefSeq" id="WP_111369817.1">
    <property type="nucleotide sequence ID" value="NZ_CP029480.1"/>
</dbReference>
<proteinExistence type="predicted"/>
<dbReference type="AlphaFoldDB" id="A0A2Z4G6E3"/>
<sequence length="89" mass="10422">MEKQLKSKIPFEYEGYWEISEKNNLIYRFSEAVPKGVIEPIIDCSNLNSGNKYLLFKLIPEFQMGTFLEKWLEAQTRAGFKKVTIPLCQ</sequence>
<evidence type="ECO:0000313" key="1">
    <source>
        <dbReference type="EMBL" id="AWV96715.1"/>
    </source>
</evidence>
<protein>
    <submittedName>
        <fullName evidence="1">Uncharacterized protein</fullName>
    </submittedName>
</protein>
<evidence type="ECO:0000313" key="2">
    <source>
        <dbReference type="Proteomes" id="UP000249873"/>
    </source>
</evidence>
<accession>A0A2Z4G6E3</accession>